<evidence type="ECO:0000313" key="1">
    <source>
        <dbReference type="EMBL" id="VDN54829.1"/>
    </source>
</evidence>
<reference evidence="1 3" key="2">
    <citation type="submission" date="2018-11" db="EMBL/GenBank/DDBJ databases">
        <authorList>
            <consortium name="Pathogen Informatics"/>
        </authorList>
    </citation>
    <scope>NUCLEOTIDE SEQUENCE [LARGE SCALE GENOMIC DNA]</scope>
</reference>
<evidence type="ECO:0000313" key="2">
    <source>
        <dbReference type="Proteomes" id="UP000038040"/>
    </source>
</evidence>
<evidence type="ECO:0000313" key="4">
    <source>
        <dbReference type="WBParaSite" id="DME_0000044201-mRNA-1"/>
    </source>
</evidence>
<dbReference type="WBParaSite" id="DME_0000044201-mRNA-1">
    <property type="protein sequence ID" value="DME_0000044201-mRNA-1"/>
    <property type="gene ID" value="DME_0000044201"/>
</dbReference>
<accession>A0A0N4U1G0</accession>
<reference evidence="4" key="1">
    <citation type="submission" date="2016-04" db="UniProtKB">
        <authorList>
            <consortium name="WormBaseParasite"/>
        </authorList>
    </citation>
    <scope>IDENTIFICATION</scope>
</reference>
<protein>
    <submittedName>
        <fullName evidence="4">HTH OST-type domain-containing protein</fullName>
    </submittedName>
</protein>
<dbReference type="Proteomes" id="UP000274756">
    <property type="component" value="Unassembled WGS sequence"/>
</dbReference>
<dbReference type="Proteomes" id="UP000038040">
    <property type="component" value="Unplaced"/>
</dbReference>
<sequence length="521" mass="60180">MFAQQTNIIRIDVIRNLSHILNDIWARVGPITISTLRKVYFTAYGVDLDKHCELGGFTLIEILEDKFNNEFYFNRELSVLEPRFVGNVFIASQNIQPFSDVPTSVVNYGSNFSLPPPGQPLFQSVVPMPPYQLFSPSYRVIPKLPNFVPPSLNYSTKNNGQFVSNTTRKSMNRVDIFNSLRDIIIDILNLPEHKRGITEKELMEAVRQRDSNIPLQLINFQTFFSNFMSDFIEKSGNLYRRRQSQIIIQEENIGDEEIPVNVKNAESIKNAATEECSKHNDCAVSPMEKCEESGKLVLQKSAKVNGEDPNDNNISVIDTVYDCTELLLDWRKNANSLQSLFEFLLVVNANYKENSGRFSDREFYDRFGNALFDRFNIFDLSDLVNSDLLKVERSNGELFYFVNSEIEYLTSADFIHLKKQLLHRFSIDSSVNFDTLLRLLKFPEEKYKSDLDKAAMLWAVLSRLPSDFDIQAVSRTSDLSELRINICPLPYEILLFDKLDYRHCSNLRNVQVNPEYQNMML</sequence>
<name>A0A0N4U1G0_DRAME</name>
<organism evidence="2 4">
    <name type="scientific">Dracunculus medinensis</name>
    <name type="common">Guinea worm</name>
    <dbReference type="NCBI Taxonomy" id="318479"/>
    <lineage>
        <taxon>Eukaryota</taxon>
        <taxon>Metazoa</taxon>
        <taxon>Ecdysozoa</taxon>
        <taxon>Nematoda</taxon>
        <taxon>Chromadorea</taxon>
        <taxon>Rhabditida</taxon>
        <taxon>Spirurina</taxon>
        <taxon>Dracunculoidea</taxon>
        <taxon>Dracunculidae</taxon>
        <taxon>Dracunculus</taxon>
    </lineage>
</organism>
<gene>
    <name evidence="1" type="ORF">DME_LOCUS4802</name>
</gene>
<dbReference type="AlphaFoldDB" id="A0A0N4U1G0"/>
<evidence type="ECO:0000313" key="3">
    <source>
        <dbReference type="Proteomes" id="UP000274756"/>
    </source>
</evidence>
<keyword evidence="3" id="KW-1185">Reference proteome</keyword>
<proteinExistence type="predicted"/>
<dbReference type="EMBL" id="UYYG01001151">
    <property type="protein sequence ID" value="VDN54829.1"/>
    <property type="molecule type" value="Genomic_DNA"/>
</dbReference>